<feature type="transmembrane region" description="Helical" evidence="1">
    <location>
        <begin position="52"/>
        <end position="72"/>
    </location>
</feature>
<protein>
    <submittedName>
        <fullName evidence="2">Probable palmitoyltransferase zdhhc6</fullName>
    </submittedName>
</protein>
<dbReference type="GO" id="GO:0016740">
    <property type="term" value="F:transferase activity"/>
    <property type="evidence" value="ECO:0007669"/>
    <property type="project" value="UniProtKB-KW"/>
</dbReference>
<accession>E3TBQ0</accession>
<keyword evidence="1" id="KW-1133">Transmembrane helix</keyword>
<sequence>MRLGGSVTGVRSLHLQSSLCARPWPYWTLLSGTGPWTLRVAALTLLCSSTGLSSFFTTISMPCLWVLGIFLYSGNRKIHKTLGTYSSVECVKAIKPQDLTTAESVTGV</sequence>
<name>E3TBQ0_ICTFU</name>
<reference evidence="2" key="1">
    <citation type="journal article" date="2010" name="PLoS ONE">
        <title>Identification and characterization of full-length cDNAs in channel catfish (Ictalurus punctatus) and blue catfish (Ictalurus furcatus).</title>
        <authorList>
            <person name="Chen F."/>
            <person name="Lee Y."/>
            <person name="Jiang Y."/>
            <person name="Wang S."/>
            <person name="Peatman E."/>
            <person name="Abernathy J."/>
            <person name="Liu H."/>
            <person name="Liu S."/>
            <person name="Kucuktas H."/>
            <person name="Ke C."/>
            <person name="Liu Z."/>
        </authorList>
    </citation>
    <scope>NUCLEOTIDE SEQUENCE</scope>
</reference>
<evidence type="ECO:0000256" key="1">
    <source>
        <dbReference type="SAM" id="Phobius"/>
    </source>
</evidence>
<keyword evidence="2" id="KW-0808">Transferase</keyword>
<evidence type="ECO:0000313" key="2">
    <source>
        <dbReference type="EMBL" id="ADO27736.1"/>
    </source>
</evidence>
<gene>
    <name evidence="2" type="primary">ZDHC6</name>
</gene>
<dbReference type="EMBL" id="GU587775">
    <property type="protein sequence ID" value="ADO27736.1"/>
    <property type="molecule type" value="mRNA"/>
</dbReference>
<proteinExistence type="evidence at transcript level"/>
<keyword evidence="1" id="KW-0472">Membrane</keyword>
<organism evidence="2">
    <name type="scientific">Ictalurus furcatus</name>
    <name type="common">Blue catfish</name>
    <name type="synonym">Pimelodus furcatus</name>
    <dbReference type="NCBI Taxonomy" id="66913"/>
    <lineage>
        <taxon>Eukaryota</taxon>
        <taxon>Metazoa</taxon>
        <taxon>Chordata</taxon>
        <taxon>Craniata</taxon>
        <taxon>Vertebrata</taxon>
        <taxon>Euteleostomi</taxon>
        <taxon>Actinopterygii</taxon>
        <taxon>Neopterygii</taxon>
        <taxon>Teleostei</taxon>
        <taxon>Ostariophysi</taxon>
        <taxon>Siluriformes</taxon>
        <taxon>Ictaluridae</taxon>
        <taxon>Ictalurus</taxon>
    </lineage>
</organism>
<dbReference type="AlphaFoldDB" id="E3TBQ0"/>
<keyword evidence="1" id="KW-0812">Transmembrane</keyword>